<gene>
    <name evidence="1" type="ORF">PS712_04067</name>
</gene>
<dbReference type="AlphaFoldDB" id="A0A5E7DXY1"/>
<protein>
    <submittedName>
        <fullName evidence="1">Uncharacterized protein</fullName>
    </submittedName>
</protein>
<accession>A0A5E7DXY1</accession>
<dbReference type="EMBL" id="CABVIB010000022">
    <property type="protein sequence ID" value="VVO18858.1"/>
    <property type="molecule type" value="Genomic_DNA"/>
</dbReference>
<name>A0A5E7DXY1_PSEFL</name>
<evidence type="ECO:0000313" key="2">
    <source>
        <dbReference type="Proteomes" id="UP000326018"/>
    </source>
</evidence>
<proteinExistence type="predicted"/>
<dbReference type="Proteomes" id="UP000326018">
    <property type="component" value="Unassembled WGS sequence"/>
</dbReference>
<sequence length="66" mass="7139">MSGALPKVGAGEACDLLICDDFSFAKHQDQKIAACGSSYDQKWKLVLSKAVRPAAWLAKWVENALS</sequence>
<organism evidence="1 2">
    <name type="scientific">Pseudomonas fluorescens</name>
    <dbReference type="NCBI Taxonomy" id="294"/>
    <lineage>
        <taxon>Bacteria</taxon>
        <taxon>Pseudomonadati</taxon>
        <taxon>Pseudomonadota</taxon>
        <taxon>Gammaproteobacteria</taxon>
        <taxon>Pseudomonadales</taxon>
        <taxon>Pseudomonadaceae</taxon>
        <taxon>Pseudomonas</taxon>
    </lineage>
</organism>
<evidence type="ECO:0000313" key="1">
    <source>
        <dbReference type="EMBL" id="VVO18858.1"/>
    </source>
</evidence>
<reference evidence="1 2" key="1">
    <citation type="submission" date="2019-09" db="EMBL/GenBank/DDBJ databases">
        <authorList>
            <person name="Chandra G."/>
            <person name="Truman W A."/>
        </authorList>
    </citation>
    <scope>NUCLEOTIDE SEQUENCE [LARGE SCALE GENOMIC DNA]</scope>
    <source>
        <strain evidence="1">PS712</strain>
    </source>
</reference>